<protein>
    <recommendedName>
        <fullName evidence="10">NB-ARC domain-containing protein</fullName>
    </recommendedName>
</protein>
<evidence type="ECO:0000256" key="2">
    <source>
        <dbReference type="ARBA" id="ARBA00022737"/>
    </source>
</evidence>
<dbReference type="Gene3D" id="3.80.10.10">
    <property type="entry name" value="Ribonuclease Inhibitor"/>
    <property type="match status" value="1"/>
</dbReference>
<evidence type="ECO:0008006" key="10">
    <source>
        <dbReference type="Google" id="ProtNLM"/>
    </source>
</evidence>
<keyword evidence="4" id="KW-0611">Plant defense</keyword>
<dbReference type="Gene3D" id="1.20.5.4130">
    <property type="match status" value="1"/>
</dbReference>
<sequence length="1397" mass="158512">MHNWVRASSSDFTGTPPQHRSGHTAVNVGKSMVVVFGGLVDKKFLNDIIVYDIENKLWFEPECTGSVSEGKVGPAPRAFHVAITIDCHMFIFGGRSGGKRLGDFWVLDTDIWQWSELTSFGDLPTPRDFSAAAAIGNQKIVLCGGWDGKKWLSDVYVMDTMSLEWMELSVSGSLPPPRCGHTATMVEKRLLVFGGRVTAQWKRLPISNDEPPPPRAYHTMTSIGARHLLVGGFDGKSTFGDLWWLLIVNASLCTPLKSIKHHEISHLILPFRHTCLFSLLWRNTTYFPPVMSSLEHLTAINQHIRLLAHALTCQFNILLFSTVDTLSLFLLPKNVAKQVADLLHVRRIVMAEGVVSFGVEKLWDLLSRESERLQGVHEKVDDLKCQMRMLQSLLKDADARKYENELVRSFLEDVKDIVFDAEDIIESFLLKELSGNQKGIKRRVKRLSCFLVDRLCLSRDIEGITKRIVKVVGQMQSFGIQHSVNKPPPLQKRQREIQQTYPKRSQKDLVGVEQSVNELVGHLVENDSIQVVSISGMGGIGKTTLARQVFHHDIVRSHFDGFAWICVSQDFKRKDIWQKLLQDLRPHDKGIEHMNENTLQAELFHLLETSKYLIVMDDVWKKEDWDAIKDVFPQERRGWKMILTSRDEGVGLHVNPKSFLFKPKILTPEESWKLCESIAFSRREITEFIVDEKLEAMGRKMVTYCGGLPLAVTVLGGLLVNKNMVEEWERVDDNIQKYIDELVRRNMVIGVKDDLSCRWEYCQMHDMMREVCLNKAKEENFLQFIKVPTTSTSTINAHTPTGSRRLAVHGGGNAFDMLGSKNNQKARSVLGFGLDSNLWKQSAQGLRNLQLLRVLDLSLDYKNDSKGGRIPSSIGKLIHLRYLSLDMRWATHLRFLQLPFLVDDKTKLELGNLVNLEYLSGFPSENGSILRMKKLRTLQIFLKGKYTSEILASSLCELRNLEELSLIDENNESDGAYDVDFVWNFIHLRSLGLSIHVTRLPDHSRFPPHLAHISLIYCKMEEDPLQILEKLLHLKSVQLQYRSFVGRKMVCSKGGFPQLLSLEWMELSVSGSLPPPRCGHTATMVEKRLLVFGGRGGGGPIMGDLWALKGLIDEERETPGWTQLKLPGQAPSSRCGHTVTSGGHYLLLFGGHGTGGWLSRYDVYYNDTIILDRVTAQWKRLPISNDEPPPPRAYHTMTSIGARHLLIGGFDGKSTFGDLWWLVPEDDPIAKRSSVPQLRNPPETKESERELDTQERGHDRSSIVDLQKKMGISVSSGLRLQIPEESEDQEFVELGTRLIEGDAVDNGASMIQMAAEALRQHWKESTPETLQLKELSALLRDYQRLVTRKYTAQSNLTSAEFGLPGKKTFTFYHIKTSSELRMDDIPKLLEEYKTLLI</sequence>
<dbReference type="InterPro" id="IPR015915">
    <property type="entry name" value="Kelch-typ_b-propeller"/>
</dbReference>
<dbReference type="SUPFAM" id="SSF117281">
    <property type="entry name" value="Kelch motif"/>
    <property type="match status" value="2"/>
</dbReference>
<dbReference type="SMART" id="SM00612">
    <property type="entry name" value="Kelch"/>
    <property type="match status" value="2"/>
</dbReference>
<dbReference type="SUPFAM" id="SSF52058">
    <property type="entry name" value="L domain-like"/>
    <property type="match status" value="1"/>
</dbReference>
<dbReference type="Pfam" id="PF18052">
    <property type="entry name" value="Rx_N"/>
    <property type="match status" value="1"/>
</dbReference>
<dbReference type="Gene3D" id="1.10.8.430">
    <property type="entry name" value="Helical domain of apoptotic protease-activating factors"/>
    <property type="match status" value="1"/>
</dbReference>
<feature type="compositionally biased region" description="Polar residues" evidence="5">
    <location>
        <begin position="1"/>
        <end position="18"/>
    </location>
</feature>
<evidence type="ECO:0000256" key="3">
    <source>
        <dbReference type="ARBA" id="ARBA00022741"/>
    </source>
</evidence>
<evidence type="ECO:0000313" key="8">
    <source>
        <dbReference type="EMBL" id="CAG7874447.1"/>
    </source>
</evidence>
<feature type="domain" description="Disease resistance N-terminal" evidence="7">
    <location>
        <begin position="354"/>
        <end position="441"/>
    </location>
</feature>
<dbReference type="FunFam" id="1.10.8.430:FF:000003">
    <property type="entry name" value="Probable disease resistance protein At5g66910"/>
    <property type="match status" value="1"/>
</dbReference>
<dbReference type="Gramene" id="A05p09680.2_BraZ1">
    <property type="protein sequence ID" value="A05p09680.2_BraZ1.CDS"/>
    <property type="gene ID" value="A05g09680.2_BraZ1"/>
</dbReference>
<dbReference type="GO" id="GO:0043531">
    <property type="term" value="F:ADP binding"/>
    <property type="evidence" value="ECO:0007669"/>
    <property type="project" value="InterPro"/>
</dbReference>
<feature type="region of interest" description="Disordered" evidence="5">
    <location>
        <begin position="1"/>
        <end position="24"/>
    </location>
</feature>
<dbReference type="CDD" id="cd14798">
    <property type="entry name" value="RX-CC_like"/>
    <property type="match status" value="1"/>
</dbReference>
<dbReference type="InterPro" id="IPR038005">
    <property type="entry name" value="RX-like_CC"/>
</dbReference>
<dbReference type="Pfam" id="PF00931">
    <property type="entry name" value="NB-ARC"/>
    <property type="match status" value="1"/>
</dbReference>
<feature type="domain" description="NB-ARC" evidence="6">
    <location>
        <begin position="513"/>
        <end position="682"/>
    </location>
</feature>
<organism evidence="8 9">
    <name type="scientific">Brassica campestris</name>
    <name type="common">Field mustard</name>
    <dbReference type="NCBI Taxonomy" id="3711"/>
    <lineage>
        <taxon>Eukaryota</taxon>
        <taxon>Viridiplantae</taxon>
        <taxon>Streptophyta</taxon>
        <taxon>Embryophyta</taxon>
        <taxon>Tracheophyta</taxon>
        <taxon>Spermatophyta</taxon>
        <taxon>Magnoliopsida</taxon>
        <taxon>eudicotyledons</taxon>
        <taxon>Gunneridae</taxon>
        <taxon>Pentapetalae</taxon>
        <taxon>rosids</taxon>
        <taxon>malvids</taxon>
        <taxon>Brassicales</taxon>
        <taxon>Brassicaceae</taxon>
        <taxon>Brassiceae</taxon>
        <taxon>Brassica</taxon>
    </lineage>
</organism>
<dbReference type="InterPro" id="IPR042197">
    <property type="entry name" value="Apaf_helical"/>
</dbReference>
<dbReference type="InterPro" id="IPR052124">
    <property type="entry name" value="Rab9_kelch_effector"/>
</dbReference>
<proteinExistence type="predicted"/>
<evidence type="ECO:0000256" key="5">
    <source>
        <dbReference type="SAM" id="MobiDB-lite"/>
    </source>
</evidence>
<evidence type="ECO:0000259" key="6">
    <source>
        <dbReference type="Pfam" id="PF00931"/>
    </source>
</evidence>
<evidence type="ECO:0000313" key="9">
    <source>
        <dbReference type="Proteomes" id="UP000694005"/>
    </source>
</evidence>
<dbReference type="GO" id="GO:0051707">
    <property type="term" value="P:response to other organism"/>
    <property type="evidence" value="ECO:0007669"/>
    <property type="project" value="UniProtKB-ARBA"/>
</dbReference>
<evidence type="ECO:0000259" key="7">
    <source>
        <dbReference type="Pfam" id="PF18052"/>
    </source>
</evidence>
<feature type="region of interest" description="Disordered" evidence="5">
    <location>
        <begin position="1232"/>
        <end position="1262"/>
    </location>
</feature>
<accession>A0A8D9DBY4</accession>
<feature type="compositionally biased region" description="Basic and acidic residues" evidence="5">
    <location>
        <begin position="1242"/>
        <end position="1262"/>
    </location>
</feature>
<keyword evidence="3" id="KW-0547">Nucleotide-binding</keyword>
<dbReference type="Gene3D" id="2.120.10.80">
    <property type="entry name" value="Kelch-type beta propeller"/>
    <property type="match status" value="3"/>
</dbReference>
<dbReference type="InterPro" id="IPR032675">
    <property type="entry name" value="LRR_dom_sf"/>
</dbReference>
<dbReference type="Pfam" id="PF24681">
    <property type="entry name" value="Kelch_KLHDC2_KLHL20_DRC7"/>
    <property type="match status" value="2"/>
</dbReference>
<evidence type="ECO:0000256" key="4">
    <source>
        <dbReference type="ARBA" id="ARBA00022821"/>
    </source>
</evidence>
<gene>
    <name evidence="8" type="ORF">BRAPAZ1V2_A05P09680.2</name>
</gene>
<dbReference type="FunFam" id="3.40.50.300:FF:001091">
    <property type="entry name" value="Probable disease resistance protein At1g61300"/>
    <property type="match status" value="1"/>
</dbReference>
<keyword evidence="2" id="KW-0677">Repeat</keyword>
<dbReference type="InterPro" id="IPR041118">
    <property type="entry name" value="Rx_N"/>
</dbReference>
<name>A0A8D9DBY4_BRACM</name>
<dbReference type="PANTHER" id="PTHR46647">
    <property type="entry name" value="RAB9 EFFECTOR PROTEIN WITH KELCH MOTIFS"/>
    <property type="match status" value="1"/>
</dbReference>
<dbReference type="InterPro" id="IPR027417">
    <property type="entry name" value="P-loop_NTPase"/>
</dbReference>
<dbReference type="SUPFAM" id="SSF52540">
    <property type="entry name" value="P-loop containing nucleoside triphosphate hydrolases"/>
    <property type="match status" value="1"/>
</dbReference>
<dbReference type="PANTHER" id="PTHR46647:SF1">
    <property type="entry name" value="RAB9 EFFECTOR PROTEIN WITH KELCH MOTIFS"/>
    <property type="match status" value="1"/>
</dbReference>
<dbReference type="PRINTS" id="PR00364">
    <property type="entry name" value="DISEASERSIST"/>
</dbReference>
<dbReference type="Gene3D" id="3.40.50.300">
    <property type="entry name" value="P-loop containing nucleotide triphosphate hydrolases"/>
    <property type="match status" value="1"/>
</dbReference>
<dbReference type="Proteomes" id="UP000694005">
    <property type="component" value="Chromosome A05"/>
</dbReference>
<dbReference type="GO" id="GO:0006952">
    <property type="term" value="P:defense response"/>
    <property type="evidence" value="ECO:0007669"/>
    <property type="project" value="UniProtKB-KW"/>
</dbReference>
<dbReference type="InterPro" id="IPR002182">
    <property type="entry name" value="NB-ARC"/>
</dbReference>
<dbReference type="InterPro" id="IPR006652">
    <property type="entry name" value="Kelch_1"/>
</dbReference>
<dbReference type="EMBL" id="LS974621">
    <property type="protein sequence ID" value="CAG7874447.1"/>
    <property type="molecule type" value="Genomic_DNA"/>
</dbReference>
<keyword evidence="1" id="KW-0880">Kelch repeat</keyword>
<reference evidence="8 9" key="1">
    <citation type="submission" date="2021-07" db="EMBL/GenBank/DDBJ databases">
        <authorList>
            <consortium name="Genoscope - CEA"/>
            <person name="William W."/>
        </authorList>
    </citation>
    <scope>NUCLEOTIDE SEQUENCE [LARGE SCALE GENOMIC DNA]</scope>
</reference>
<evidence type="ECO:0000256" key="1">
    <source>
        <dbReference type="ARBA" id="ARBA00022441"/>
    </source>
</evidence>